<dbReference type="InterPro" id="IPR000601">
    <property type="entry name" value="PKD_dom"/>
</dbReference>
<dbReference type="Pfam" id="PF13385">
    <property type="entry name" value="Laminin_G_3"/>
    <property type="match status" value="1"/>
</dbReference>
<dbReference type="InterPro" id="IPR013320">
    <property type="entry name" value="ConA-like_dom_sf"/>
</dbReference>
<dbReference type="InterPro" id="IPR035986">
    <property type="entry name" value="PKD_dom_sf"/>
</dbReference>
<dbReference type="InterPro" id="IPR036116">
    <property type="entry name" value="FN3_sf"/>
</dbReference>
<dbReference type="PROSITE" id="PS50093">
    <property type="entry name" value="PKD"/>
    <property type="match status" value="1"/>
</dbReference>
<dbReference type="PROSITE" id="PS50853">
    <property type="entry name" value="FN3"/>
    <property type="match status" value="2"/>
</dbReference>
<dbReference type="RefSeq" id="WP_129599685.1">
    <property type="nucleotide sequence ID" value="NZ_SBLB01000001.1"/>
</dbReference>
<dbReference type="CDD" id="cd00146">
    <property type="entry name" value="PKD"/>
    <property type="match status" value="1"/>
</dbReference>
<dbReference type="AlphaFoldDB" id="A0A4Q2UPZ7"/>
<sequence>MNRFSTYIIFLLMLAAGGTLLVSCDNWDLLPNKKTKRSCGEPKGTLRADIQQLKVNFSIGEASGTIDQVKWSFGNGSTTVTTGTTATHTYAQPGTYNVQATLTNACKTEITLITSVTVSNAVLPTVTLQPIADISKTTAKATMAITSNGNATITAYGICYSSSNKVPALNQSDCKTAPITGTGDINKDFPTSVTGLSPNTTYYIRSYAVNQAGPGYSSPVLTFTTGQDPSVTTLGSSNVASTTATVGLVVNTPGTPSAVEYGICYSLNSTPDLNNGSKHIVTSPPVGTNVSVPLTDLTPNKTYYYRAYAKLPSGEIIYSTTILSFTTPLDTVTNDLIASVSFTDGSMKDITVYKNDANPAGTPTFTTDRRDRPNSAILLDGVEDYFFMNDNASLNNLDEFSISLWIKANPINNVNDRIQIFNKSKWATSENEMYSALIKKSESGSNNYIFMADIKQNSNCQPGKGWQPSTFSGKLTPGAWTHLVYVYSKNTLSIYYNNSPLAQSDPLPASSMDKCPGGELKFGAQLREYPNYFSGAMDDIRIYKRALRPDEVKSLFEQ</sequence>
<dbReference type="Pfam" id="PF00801">
    <property type="entry name" value="PKD"/>
    <property type="match status" value="1"/>
</dbReference>
<organism evidence="3 4">
    <name type="scientific">Spirosoma sordidisoli</name>
    <dbReference type="NCBI Taxonomy" id="2502893"/>
    <lineage>
        <taxon>Bacteria</taxon>
        <taxon>Pseudomonadati</taxon>
        <taxon>Bacteroidota</taxon>
        <taxon>Cytophagia</taxon>
        <taxon>Cytophagales</taxon>
        <taxon>Cytophagaceae</taxon>
        <taxon>Spirosoma</taxon>
    </lineage>
</organism>
<dbReference type="InterPro" id="IPR022409">
    <property type="entry name" value="PKD/Chitinase_dom"/>
</dbReference>
<feature type="domain" description="Fibronectin type-III" evidence="2">
    <location>
        <begin position="124"/>
        <end position="228"/>
    </location>
</feature>
<dbReference type="SUPFAM" id="SSF49299">
    <property type="entry name" value="PKD domain"/>
    <property type="match status" value="1"/>
</dbReference>
<evidence type="ECO:0000313" key="4">
    <source>
        <dbReference type="Proteomes" id="UP000290407"/>
    </source>
</evidence>
<dbReference type="PROSITE" id="PS51257">
    <property type="entry name" value="PROKAR_LIPOPROTEIN"/>
    <property type="match status" value="1"/>
</dbReference>
<dbReference type="SMART" id="SM00089">
    <property type="entry name" value="PKD"/>
    <property type="match status" value="1"/>
</dbReference>
<dbReference type="Gene3D" id="2.60.120.200">
    <property type="match status" value="1"/>
</dbReference>
<evidence type="ECO:0000259" key="2">
    <source>
        <dbReference type="PROSITE" id="PS50853"/>
    </source>
</evidence>
<dbReference type="CDD" id="cd00063">
    <property type="entry name" value="FN3"/>
    <property type="match status" value="1"/>
</dbReference>
<dbReference type="InterPro" id="IPR013783">
    <property type="entry name" value="Ig-like_fold"/>
</dbReference>
<feature type="domain" description="Fibronectin type-III" evidence="2">
    <location>
        <begin position="230"/>
        <end position="330"/>
    </location>
</feature>
<proteinExistence type="predicted"/>
<feature type="domain" description="PKD" evidence="1">
    <location>
        <begin position="70"/>
        <end position="118"/>
    </location>
</feature>
<dbReference type="Gene3D" id="2.60.40.10">
    <property type="entry name" value="Immunoglobulins"/>
    <property type="match status" value="2"/>
</dbReference>
<dbReference type="EMBL" id="SBLB01000001">
    <property type="protein sequence ID" value="RYC71012.1"/>
    <property type="molecule type" value="Genomic_DNA"/>
</dbReference>
<keyword evidence="4" id="KW-1185">Reference proteome</keyword>
<dbReference type="SUPFAM" id="SSF49899">
    <property type="entry name" value="Concanavalin A-like lectins/glucanases"/>
    <property type="match status" value="1"/>
</dbReference>
<dbReference type="SUPFAM" id="SSF49265">
    <property type="entry name" value="Fibronectin type III"/>
    <property type="match status" value="1"/>
</dbReference>
<evidence type="ECO:0000313" key="3">
    <source>
        <dbReference type="EMBL" id="RYC71012.1"/>
    </source>
</evidence>
<comment type="caution">
    <text evidence="3">The sequence shown here is derived from an EMBL/GenBank/DDBJ whole genome shotgun (WGS) entry which is preliminary data.</text>
</comment>
<dbReference type="Proteomes" id="UP000290407">
    <property type="component" value="Unassembled WGS sequence"/>
</dbReference>
<accession>A0A4Q2UPZ7</accession>
<reference evidence="3 4" key="1">
    <citation type="submission" date="2019-01" db="EMBL/GenBank/DDBJ databases">
        <title>Spirosoma flava sp. nov., a propanil-degrading bacterium isolated from herbicide-contaminated soil.</title>
        <authorList>
            <person name="Zhang L."/>
            <person name="Jiang J.-D."/>
        </authorList>
    </citation>
    <scope>NUCLEOTIDE SEQUENCE [LARGE SCALE GENOMIC DNA]</scope>
    <source>
        <strain evidence="3 4">TY50</strain>
    </source>
</reference>
<dbReference type="GO" id="GO:0004553">
    <property type="term" value="F:hydrolase activity, hydrolyzing O-glycosyl compounds"/>
    <property type="evidence" value="ECO:0007669"/>
    <property type="project" value="UniProtKB-ARBA"/>
</dbReference>
<dbReference type="GO" id="GO:0005975">
    <property type="term" value="P:carbohydrate metabolic process"/>
    <property type="evidence" value="ECO:0007669"/>
    <property type="project" value="UniProtKB-ARBA"/>
</dbReference>
<dbReference type="InterPro" id="IPR003961">
    <property type="entry name" value="FN3_dom"/>
</dbReference>
<evidence type="ECO:0000259" key="1">
    <source>
        <dbReference type="PROSITE" id="PS50093"/>
    </source>
</evidence>
<protein>
    <submittedName>
        <fullName evidence="3">PKD domain-containing protein</fullName>
    </submittedName>
</protein>
<gene>
    <name evidence="3" type="ORF">EQG79_02370</name>
</gene>
<name>A0A4Q2UPZ7_9BACT</name>